<evidence type="ECO:0000313" key="2">
    <source>
        <dbReference type="WBParaSite" id="nRc.2.0.1.t03918-RA"/>
    </source>
</evidence>
<organism evidence="1 2">
    <name type="scientific">Romanomermis culicivorax</name>
    <name type="common">Nematode worm</name>
    <dbReference type="NCBI Taxonomy" id="13658"/>
    <lineage>
        <taxon>Eukaryota</taxon>
        <taxon>Metazoa</taxon>
        <taxon>Ecdysozoa</taxon>
        <taxon>Nematoda</taxon>
        <taxon>Enoplea</taxon>
        <taxon>Dorylaimia</taxon>
        <taxon>Mermithida</taxon>
        <taxon>Mermithoidea</taxon>
        <taxon>Mermithidae</taxon>
        <taxon>Romanomermis</taxon>
    </lineage>
</organism>
<reference evidence="2" key="1">
    <citation type="submission" date="2022-11" db="UniProtKB">
        <authorList>
            <consortium name="WormBaseParasite"/>
        </authorList>
    </citation>
    <scope>IDENTIFICATION</scope>
</reference>
<proteinExistence type="predicted"/>
<keyword evidence="1" id="KW-1185">Reference proteome</keyword>
<accession>A0A915HPN9</accession>
<protein>
    <submittedName>
        <fullName evidence="2">Uncharacterized protein</fullName>
    </submittedName>
</protein>
<sequence length="67" mass="7746">MVLSSNFHKLAVRNKLSESLKPDRQNPIVTQLAKNFKYKIDNVQRFMTINFSGSVRAYLPQLQHKGV</sequence>
<name>A0A915HPN9_ROMCU</name>
<dbReference type="AlphaFoldDB" id="A0A915HPN9"/>
<dbReference type="Proteomes" id="UP000887565">
    <property type="component" value="Unplaced"/>
</dbReference>
<evidence type="ECO:0000313" key="1">
    <source>
        <dbReference type="Proteomes" id="UP000887565"/>
    </source>
</evidence>
<dbReference type="WBParaSite" id="nRc.2.0.1.t03918-RA">
    <property type="protein sequence ID" value="nRc.2.0.1.t03918-RA"/>
    <property type="gene ID" value="nRc.2.0.1.g03918"/>
</dbReference>